<feature type="transmembrane region" description="Helical" evidence="1">
    <location>
        <begin position="96"/>
        <end position="117"/>
    </location>
</feature>
<feature type="transmembrane region" description="Helical" evidence="1">
    <location>
        <begin position="70"/>
        <end position="90"/>
    </location>
</feature>
<keyword evidence="1" id="KW-0472">Membrane</keyword>
<reference evidence="3" key="1">
    <citation type="journal article" date="2019" name="Int. J. Syst. Evol. Microbiol.">
        <title>The Global Catalogue of Microorganisms (GCM) 10K type strain sequencing project: providing services to taxonomists for standard genome sequencing and annotation.</title>
        <authorList>
            <consortium name="The Broad Institute Genomics Platform"/>
            <consortium name="The Broad Institute Genome Sequencing Center for Infectious Disease"/>
            <person name="Wu L."/>
            <person name="Ma J."/>
        </authorList>
    </citation>
    <scope>NUCLEOTIDE SEQUENCE [LARGE SCALE GENOMIC DNA]</scope>
    <source>
        <strain evidence="3">CGMCC 1.19061</strain>
    </source>
</reference>
<keyword evidence="3" id="KW-1185">Reference proteome</keyword>
<evidence type="ECO:0000256" key="1">
    <source>
        <dbReference type="SAM" id="Phobius"/>
    </source>
</evidence>
<accession>A0ABV9M373</accession>
<evidence type="ECO:0000313" key="2">
    <source>
        <dbReference type="EMBL" id="MFC4709628.1"/>
    </source>
</evidence>
<dbReference type="RefSeq" id="WP_379963749.1">
    <property type="nucleotide sequence ID" value="NZ_JBHSGT010000020.1"/>
</dbReference>
<organism evidence="2 3">
    <name type="scientific">Enterococcus eurekensis</name>
    <dbReference type="NCBI Taxonomy" id="1159753"/>
    <lineage>
        <taxon>Bacteria</taxon>
        <taxon>Bacillati</taxon>
        <taxon>Bacillota</taxon>
        <taxon>Bacilli</taxon>
        <taxon>Lactobacillales</taxon>
        <taxon>Enterococcaceae</taxon>
        <taxon>Enterococcus</taxon>
    </lineage>
</organism>
<sequence length="120" mass="13902">MKKIMTYVPIILIIISLRFVGDSLLAKIFLGILLTIAVFAKYKRHQLSEQEVEYDERIEANITKWSLKTLYFFNSLLIVILLIAQSQLFPLSIDPVFLLLFLIASLVIPFYLIPVIMKKL</sequence>
<dbReference type="Proteomes" id="UP001596026">
    <property type="component" value="Unassembled WGS sequence"/>
</dbReference>
<comment type="caution">
    <text evidence="2">The sequence shown here is derived from an EMBL/GenBank/DDBJ whole genome shotgun (WGS) entry which is preliminary data.</text>
</comment>
<gene>
    <name evidence="2" type="ORF">ACFO3L_03150</name>
</gene>
<proteinExistence type="predicted"/>
<dbReference type="EMBL" id="JBHSGT010000020">
    <property type="protein sequence ID" value="MFC4709628.1"/>
    <property type="molecule type" value="Genomic_DNA"/>
</dbReference>
<protein>
    <submittedName>
        <fullName evidence="2">Uncharacterized protein</fullName>
    </submittedName>
</protein>
<feature type="transmembrane region" description="Helical" evidence="1">
    <location>
        <begin position="6"/>
        <end position="39"/>
    </location>
</feature>
<keyword evidence="1" id="KW-0812">Transmembrane</keyword>
<keyword evidence="1" id="KW-1133">Transmembrane helix</keyword>
<evidence type="ECO:0000313" key="3">
    <source>
        <dbReference type="Proteomes" id="UP001596026"/>
    </source>
</evidence>
<name>A0ABV9M373_9ENTE</name>